<dbReference type="PIRSF" id="PIRSF002849">
    <property type="entry name" value="AAA_ATPase_chaperone_MoxR_prd"/>
    <property type="match status" value="1"/>
</dbReference>
<organism evidence="3 4">
    <name type="scientific">Candidatus Merdibacter merdavium</name>
    <dbReference type="NCBI Taxonomy" id="2838692"/>
    <lineage>
        <taxon>Bacteria</taxon>
        <taxon>Bacillati</taxon>
        <taxon>Bacillota</taxon>
        <taxon>Erysipelotrichia</taxon>
        <taxon>Erysipelotrichales</taxon>
        <taxon>Erysipelotrichaceae</taxon>
        <taxon>Merdibacter</taxon>
    </lineage>
</organism>
<dbReference type="Proteomes" id="UP000823896">
    <property type="component" value="Unassembled WGS sequence"/>
</dbReference>
<dbReference type="CDD" id="cd00009">
    <property type="entry name" value="AAA"/>
    <property type="match status" value="1"/>
</dbReference>
<dbReference type="InterPro" id="IPR011703">
    <property type="entry name" value="ATPase_AAA-3"/>
</dbReference>
<feature type="domain" description="ChlI/MoxR AAA lid" evidence="2">
    <location>
        <begin position="224"/>
        <end position="296"/>
    </location>
</feature>
<evidence type="ECO:0000313" key="3">
    <source>
        <dbReference type="EMBL" id="HJC36769.1"/>
    </source>
</evidence>
<dbReference type="GO" id="GO:0016887">
    <property type="term" value="F:ATP hydrolysis activity"/>
    <property type="evidence" value="ECO:0007669"/>
    <property type="project" value="InterPro"/>
</dbReference>
<dbReference type="Gene3D" id="3.40.50.300">
    <property type="entry name" value="P-loop containing nucleotide triphosphate hydrolases"/>
    <property type="match status" value="1"/>
</dbReference>
<dbReference type="GO" id="GO:0005524">
    <property type="term" value="F:ATP binding"/>
    <property type="evidence" value="ECO:0007669"/>
    <property type="project" value="InterPro"/>
</dbReference>
<reference evidence="3" key="1">
    <citation type="journal article" date="2021" name="PeerJ">
        <title>Extensive microbial diversity within the chicken gut microbiome revealed by metagenomics and culture.</title>
        <authorList>
            <person name="Gilroy R."/>
            <person name="Ravi A."/>
            <person name="Getino M."/>
            <person name="Pursley I."/>
            <person name="Horton D.L."/>
            <person name="Alikhan N.F."/>
            <person name="Baker D."/>
            <person name="Gharbi K."/>
            <person name="Hall N."/>
            <person name="Watson M."/>
            <person name="Adriaenssens E.M."/>
            <person name="Foster-Nyarko E."/>
            <person name="Jarju S."/>
            <person name="Secka A."/>
            <person name="Antonio M."/>
            <person name="Oren A."/>
            <person name="Chaudhuri R.R."/>
            <person name="La Ragione R."/>
            <person name="Hildebrand F."/>
            <person name="Pallen M.J."/>
        </authorList>
    </citation>
    <scope>NUCLEOTIDE SEQUENCE</scope>
    <source>
        <strain evidence="3">CHK187-11901</strain>
    </source>
</reference>
<gene>
    <name evidence="3" type="ORF">H9702_06525</name>
</gene>
<feature type="domain" description="ATPase AAA-3" evidence="1">
    <location>
        <begin position="34"/>
        <end position="164"/>
    </location>
</feature>
<comment type="caution">
    <text evidence="3">The sequence shown here is derived from an EMBL/GenBank/DDBJ whole genome shotgun (WGS) entry which is preliminary data.</text>
</comment>
<dbReference type="InterPro" id="IPR041628">
    <property type="entry name" value="ChlI/MoxR_AAA_lid"/>
</dbReference>
<protein>
    <submittedName>
        <fullName evidence="3">MoxR family ATPase</fullName>
    </submittedName>
</protein>
<dbReference type="Pfam" id="PF07726">
    <property type="entry name" value="AAA_3"/>
    <property type="match status" value="1"/>
</dbReference>
<dbReference type="PANTHER" id="PTHR42759:SF5">
    <property type="entry name" value="METHANOL DEHYDROGENASE REGULATOR"/>
    <property type="match status" value="1"/>
</dbReference>
<dbReference type="PANTHER" id="PTHR42759">
    <property type="entry name" value="MOXR FAMILY PROTEIN"/>
    <property type="match status" value="1"/>
</dbReference>
<name>A0A9D2NRT6_9FIRM</name>
<sequence length="306" mass="33557">MNRYRSILNEVKKAVIGKDDQLEKILTAILARGHILLEDIPGVGKTTMARAFAAAMSLQTRRMQFTVDVLPSDVIGFMAIDHDSGEPKLHPGAIFCNIFLADEINRTSSRTQAALLEVMEENRITVDGVTYPAKSPFIVIATQNPAGSAGTQLLPDSQLERFMIRLHSGYPDTESEIRILKSKEAGSAEVQPVAAAEDIIDMQEQCQKVYVHDDLYRYIVELVQATRVHASIASGASPRAGIALAAAARVRAWTQGRDYIVPEDILFMFHEIMGHRITLKGENGHDAGAAGAILDEILRKTAQPLL</sequence>
<evidence type="ECO:0000259" key="1">
    <source>
        <dbReference type="Pfam" id="PF07726"/>
    </source>
</evidence>
<dbReference type="Pfam" id="PF17863">
    <property type="entry name" value="AAA_lid_2"/>
    <property type="match status" value="1"/>
</dbReference>
<dbReference type="InterPro" id="IPR027417">
    <property type="entry name" value="P-loop_NTPase"/>
</dbReference>
<dbReference type="EMBL" id="DWWM01000042">
    <property type="protein sequence ID" value="HJC36769.1"/>
    <property type="molecule type" value="Genomic_DNA"/>
</dbReference>
<accession>A0A9D2NRT6</accession>
<proteinExistence type="predicted"/>
<dbReference type="SUPFAM" id="SSF52540">
    <property type="entry name" value="P-loop containing nucleoside triphosphate hydrolases"/>
    <property type="match status" value="1"/>
</dbReference>
<reference evidence="3" key="2">
    <citation type="submission" date="2021-04" db="EMBL/GenBank/DDBJ databases">
        <authorList>
            <person name="Gilroy R."/>
        </authorList>
    </citation>
    <scope>NUCLEOTIDE SEQUENCE</scope>
    <source>
        <strain evidence="3">CHK187-11901</strain>
    </source>
</reference>
<dbReference type="Gene3D" id="1.10.8.80">
    <property type="entry name" value="Magnesium chelatase subunit I, C-Terminal domain"/>
    <property type="match status" value="1"/>
</dbReference>
<dbReference type="InterPro" id="IPR050764">
    <property type="entry name" value="CbbQ/NirQ/NorQ/GpvN"/>
</dbReference>
<evidence type="ECO:0000259" key="2">
    <source>
        <dbReference type="Pfam" id="PF17863"/>
    </source>
</evidence>
<dbReference type="AlphaFoldDB" id="A0A9D2NRT6"/>
<evidence type="ECO:0000313" key="4">
    <source>
        <dbReference type="Proteomes" id="UP000823896"/>
    </source>
</evidence>